<dbReference type="Proteomes" id="UP000016923">
    <property type="component" value="Unassembled WGS sequence"/>
</dbReference>
<evidence type="ECO:0000313" key="7">
    <source>
        <dbReference type="EMBL" id="EPE03503.1"/>
    </source>
</evidence>
<feature type="domain" description="FAD-binding" evidence="6">
    <location>
        <begin position="310"/>
        <end position="367"/>
    </location>
</feature>
<dbReference type="OrthoDB" id="47494at2759"/>
<dbReference type="HOGENOM" id="CLU_009665_3_2_1"/>
<dbReference type="GO" id="GO:0004497">
    <property type="term" value="F:monooxygenase activity"/>
    <property type="evidence" value="ECO:0007669"/>
    <property type="project" value="UniProtKB-KW"/>
</dbReference>
<keyword evidence="4" id="KW-0560">Oxidoreductase</keyword>
<accession>S3CB69</accession>
<dbReference type="STRING" id="1262450.S3CB69"/>
<evidence type="ECO:0000259" key="6">
    <source>
        <dbReference type="Pfam" id="PF01494"/>
    </source>
</evidence>
<dbReference type="InterPro" id="IPR002938">
    <property type="entry name" value="FAD-bd"/>
</dbReference>
<dbReference type="SUPFAM" id="SSF51905">
    <property type="entry name" value="FAD/NAD(P)-binding domain"/>
    <property type="match status" value="1"/>
</dbReference>
<keyword evidence="8" id="KW-1185">Reference proteome</keyword>
<dbReference type="PANTHER" id="PTHR47178">
    <property type="entry name" value="MONOOXYGENASE, FAD-BINDING"/>
    <property type="match status" value="1"/>
</dbReference>
<evidence type="ECO:0000256" key="2">
    <source>
        <dbReference type="ARBA" id="ARBA00022630"/>
    </source>
</evidence>
<dbReference type="OMA" id="NAGWAIT"/>
<proteinExistence type="predicted"/>
<keyword evidence="2" id="KW-0285">Flavoprotein</keyword>
<evidence type="ECO:0000256" key="1">
    <source>
        <dbReference type="ARBA" id="ARBA00001974"/>
    </source>
</evidence>
<evidence type="ECO:0000256" key="4">
    <source>
        <dbReference type="ARBA" id="ARBA00023002"/>
    </source>
</evidence>
<gene>
    <name evidence="7" type="ORF">F503_06676</name>
</gene>
<dbReference type="GO" id="GO:0071949">
    <property type="term" value="F:FAD binding"/>
    <property type="evidence" value="ECO:0007669"/>
    <property type="project" value="InterPro"/>
</dbReference>
<dbReference type="Pfam" id="PF01494">
    <property type="entry name" value="FAD_binding_3"/>
    <property type="match status" value="1"/>
</dbReference>
<evidence type="ECO:0000256" key="3">
    <source>
        <dbReference type="ARBA" id="ARBA00022827"/>
    </source>
</evidence>
<comment type="cofactor">
    <cofactor evidence="1">
        <name>FAD</name>
        <dbReference type="ChEBI" id="CHEBI:57692"/>
    </cofactor>
</comment>
<dbReference type="Gene3D" id="3.50.50.60">
    <property type="entry name" value="FAD/NAD(P)-binding domain"/>
    <property type="match status" value="1"/>
</dbReference>
<keyword evidence="3" id="KW-0274">FAD</keyword>
<dbReference type="VEuPathDB" id="FungiDB:F503_06676"/>
<dbReference type="eggNOG" id="KOG2614">
    <property type="taxonomic scope" value="Eukaryota"/>
</dbReference>
<dbReference type="InterPro" id="IPR036188">
    <property type="entry name" value="FAD/NAD-bd_sf"/>
</dbReference>
<dbReference type="EMBL" id="KE148167">
    <property type="protein sequence ID" value="EPE03503.1"/>
    <property type="molecule type" value="Genomic_DNA"/>
</dbReference>
<keyword evidence="5" id="KW-0503">Monooxygenase</keyword>
<dbReference type="PANTHER" id="PTHR47178:SF1">
    <property type="entry name" value="FAD-BINDING DOMAIN-CONTAINING PROTEIN-RELATED"/>
    <property type="match status" value="1"/>
</dbReference>
<evidence type="ECO:0000256" key="5">
    <source>
        <dbReference type="ARBA" id="ARBA00023033"/>
    </source>
</evidence>
<reference evidence="7 8" key="1">
    <citation type="journal article" date="2013" name="BMC Genomics">
        <title>The genome and transcriptome of the pine saprophyte Ophiostoma piceae, and a comparison with the bark beetle-associated pine pathogen Grosmannia clavigera.</title>
        <authorList>
            <person name="Haridas S."/>
            <person name="Wang Y."/>
            <person name="Lim L."/>
            <person name="Massoumi Alamouti S."/>
            <person name="Jackman S."/>
            <person name="Docking R."/>
            <person name="Robertson G."/>
            <person name="Birol I."/>
            <person name="Bohlmann J."/>
            <person name="Breuil C."/>
        </authorList>
    </citation>
    <scope>NUCLEOTIDE SEQUENCE [LARGE SCALE GENOMIC DNA]</scope>
    <source>
        <strain evidence="7 8">UAMH 11346</strain>
    </source>
</reference>
<sequence>MSLPVLIIGGGIVGLTLAQGLKKAGIPFQVYERDADADVKSGGWGITVHWALPALAACLPDDLYARLTHIQVDPQQGIRDTGRFLFLDLATATPVYVIPPSQRLRINRRKLRTLLSEGIDVAWNKALVSVETPAADGQDGVVAHFADGSSAAGSLIVGADGSRSRTRRQLFPDNAAAAQLYSLPVRFMGVTVRLTEDQVRPLRTIDPLLFQGSHPESGVYMWYSTLSTPEVNGSRGASADVYYEAQINLSWIVTGPDDEVPPTQSARLAKLKTLAQPFEARLRQAIDDIPDGTEVLEIQLQDWPPISWDNRASTVTLAGDAAHAMTMYRGEAFNHGVTDAARLVENLGSAWNAGREGLAAAVDAYEADLMARTRPAVLLSRQACLDAHDLKNLKPDSPLVSKRARAVEDV</sequence>
<dbReference type="PRINTS" id="PR00420">
    <property type="entry name" value="RNGMNOXGNASE"/>
</dbReference>
<evidence type="ECO:0000313" key="8">
    <source>
        <dbReference type="Proteomes" id="UP000016923"/>
    </source>
</evidence>
<protein>
    <submittedName>
        <fullName evidence="7">Fad-binding domain containing protein</fullName>
    </submittedName>
</protein>
<organism evidence="7 8">
    <name type="scientific">Ophiostoma piceae (strain UAMH 11346)</name>
    <name type="common">Sap stain fungus</name>
    <dbReference type="NCBI Taxonomy" id="1262450"/>
    <lineage>
        <taxon>Eukaryota</taxon>
        <taxon>Fungi</taxon>
        <taxon>Dikarya</taxon>
        <taxon>Ascomycota</taxon>
        <taxon>Pezizomycotina</taxon>
        <taxon>Sordariomycetes</taxon>
        <taxon>Sordariomycetidae</taxon>
        <taxon>Ophiostomatales</taxon>
        <taxon>Ophiostomataceae</taxon>
        <taxon>Ophiostoma</taxon>
    </lineage>
</organism>
<name>S3CB69_OPHP1</name>
<dbReference type="AlphaFoldDB" id="S3CB69"/>